<proteinExistence type="predicted"/>
<evidence type="ECO:0000313" key="1">
    <source>
        <dbReference type="EMBL" id="SVB26732.1"/>
    </source>
</evidence>
<accession>A0A382CLT3</accession>
<protein>
    <submittedName>
        <fullName evidence="1">Uncharacterized protein</fullName>
    </submittedName>
</protein>
<organism evidence="1">
    <name type="scientific">marine metagenome</name>
    <dbReference type="NCBI Taxonomy" id="408172"/>
    <lineage>
        <taxon>unclassified sequences</taxon>
        <taxon>metagenomes</taxon>
        <taxon>ecological metagenomes</taxon>
    </lineage>
</organism>
<dbReference type="AlphaFoldDB" id="A0A382CLT3"/>
<reference evidence="1" key="1">
    <citation type="submission" date="2018-05" db="EMBL/GenBank/DDBJ databases">
        <authorList>
            <person name="Lanie J.A."/>
            <person name="Ng W.-L."/>
            <person name="Kazmierczak K.M."/>
            <person name="Andrzejewski T.M."/>
            <person name="Davidsen T.M."/>
            <person name="Wayne K.J."/>
            <person name="Tettelin H."/>
            <person name="Glass J.I."/>
            <person name="Rusch D."/>
            <person name="Podicherti R."/>
            <person name="Tsui H.-C.T."/>
            <person name="Winkler M.E."/>
        </authorList>
    </citation>
    <scope>NUCLEOTIDE SEQUENCE</scope>
</reference>
<name>A0A382CLT3_9ZZZZ</name>
<dbReference type="SUPFAM" id="SSF48452">
    <property type="entry name" value="TPR-like"/>
    <property type="match status" value="1"/>
</dbReference>
<gene>
    <name evidence="1" type="ORF">METZ01_LOCUS179586</name>
</gene>
<dbReference type="InterPro" id="IPR011990">
    <property type="entry name" value="TPR-like_helical_dom_sf"/>
</dbReference>
<sequence length="100" mass="11137">MKKLCILLLAGTVFANNPDALTKASAALKVGMFREALLHVSDAQKENPTNPDVYRMKALLLEALDEPKNALEAWKNCLEYSTDEHVSREANIHIQSLSEK</sequence>
<dbReference type="Gene3D" id="1.25.40.10">
    <property type="entry name" value="Tetratricopeptide repeat domain"/>
    <property type="match status" value="1"/>
</dbReference>
<dbReference type="EMBL" id="UINC01035011">
    <property type="protein sequence ID" value="SVB26732.1"/>
    <property type="molecule type" value="Genomic_DNA"/>
</dbReference>